<reference evidence="1 2" key="1">
    <citation type="journal article" date="2019" name="Int. J. Syst. Evol. Microbiol.">
        <title>The Global Catalogue of Microorganisms (GCM) 10K type strain sequencing project: providing services to taxonomists for standard genome sequencing and annotation.</title>
        <authorList>
            <consortium name="The Broad Institute Genomics Platform"/>
            <consortium name="The Broad Institute Genome Sequencing Center for Infectious Disease"/>
            <person name="Wu L."/>
            <person name="Ma J."/>
        </authorList>
    </citation>
    <scope>NUCLEOTIDE SEQUENCE [LARGE SCALE GENOMIC DNA]</scope>
    <source>
        <strain evidence="1 2">JCM 6305</strain>
    </source>
</reference>
<evidence type="ECO:0008006" key="3">
    <source>
        <dbReference type="Google" id="ProtNLM"/>
    </source>
</evidence>
<gene>
    <name evidence="1" type="ORF">GCM10010405_46530</name>
</gene>
<keyword evidence="2" id="KW-1185">Reference proteome</keyword>
<accession>A0ABN3KE52</accession>
<name>A0ABN3KE52_9ACTN</name>
<dbReference type="EMBL" id="BAAASZ010000031">
    <property type="protein sequence ID" value="GAA2457176.1"/>
    <property type="molecule type" value="Genomic_DNA"/>
</dbReference>
<dbReference type="Proteomes" id="UP001501638">
    <property type="component" value="Unassembled WGS sequence"/>
</dbReference>
<dbReference type="RefSeq" id="WP_344326711.1">
    <property type="nucleotide sequence ID" value="NZ_BAAASZ010000031.1"/>
</dbReference>
<organism evidence="1 2">
    <name type="scientific">Streptomyces macrosporus</name>
    <dbReference type="NCBI Taxonomy" id="44032"/>
    <lineage>
        <taxon>Bacteria</taxon>
        <taxon>Bacillati</taxon>
        <taxon>Actinomycetota</taxon>
        <taxon>Actinomycetes</taxon>
        <taxon>Kitasatosporales</taxon>
        <taxon>Streptomycetaceae</taxon>
        <taxon>Streptomyces</taxon>
    </lineage>
</organism>
<evidence type="ECO:0000313" key="2">
    <source>
        <dbReference type="Proteomes" id="UP001501638"/>
    </source>
</evidence>
<comment type="caution">
    <text evidence="1">The sequence shown here is derived from an EMBL/GenBank/DDBJ whole genome shotgun (WGS) entry which is preliminary data.</text>
</comment>
<sequence>MTGTPWLGGLHIRPNTTDYLCAACLHHERHTGSDAAARAAEARIKHRTECPHTTTARTA</sequence>
<proteinExistence type="predicted"/>
<protein>
    <recommendedName>
        <fullName evidence="3">HNH endonuclease</fullName>
    </recommendedName>
</protein>
<evidence type="ECO:0000313" key="1">
    <source>
        <dbReference type="EMBL" id="GAA2457176.1"/>
    </source>
</evidence>